<dbReference type="NCBIfam" id="TIGR01297">
    <property type="entry name" value="CDF"/>
    <property type="match status" value="1"/>
</dbReference>
<feature type="transmembrane region" description="Helical" evidence="10">
    <location>
        <begin position="175"/>
        <end position="198"/>
    </location>
</feature>
<feature type="transmembrane region" description="Helical" evidence="10">
    <location>
        <begin position="100"/>
        <end position="121"/>
    </location>
</feature>
<evidence type="ECO:0000256" key="3">
    <source>
        <dbReference type="ARBA" id="ARBA00022448"/>
    </source>
</evidence>
<feature type="transmembrane region" description="Helical" evidence="10">
    <location>
        <begin position="141"/>
        <end position="163"/>
    </location>
</feature>
<evidence type="ECO:0000256" key="4">
    <source>
        <dbReference type="ARBA" id="ARBA00022692"/>
    </source>
</evidence>
<dbReference type="InterPro" id="IPR002524">
    <property type="entry name" value="Cation_efflux"/>
</dbReference>
<dbReference type="GO" id="GO:0005385">
    <property type="term" value="F:zinc ion transmembrane transporter activity"/>
    <property type="evidence" value="ECO:0007669"/>
    <property type="project" value="TreeGrafter"/>
</dbReference>
<proteinExistence type="evidence at transcript level"/>
<dbReference type="InterPro" id="IPR027469">
    <property type="entry name" value="Cation_efflux_TMD_sf"/>
</dbReference>
<evidence type="ECO:0000259" key="11">
    <source>
        <dbReference type="Pfam" id="PF01545"/>
    </source>
</evidence>
<dbReference type="SUPFAM" id="SSF160240">
    <property type="entry name" value="Cation efflux protein cytoplasmic domain-like"/>
    <property type="match status" value="1"/>
</dbReference>
<keyword evidence="6 10" id="KW-1133">Transmembrane helix</keyword>
<dbReference type="Pfam" id="PF01545">
    <property type="entry name" value="Cation_efflux"/>
    <property type="match status" value="1"/>
</dbReference>
<dbReference type="InterPro" id="IPR036837">
    <property type="entry name" value="Cation_efflux_CTD_sf"/>
</dbReference>
<dbReference type="FunFam" id="1.20.1510.10:FF:000027">
    <property type="entry name" value="Zinc transporter ttm-1"/>
    <property type="match status" value="1"/>
</dbReference>
<dbReference type="AlphaFoldDB" id="F1L3Y5"/>
<feature type="transmembrane region" description="Helical" evidence="10">
    <location>
        <begin position="277"/>
        <end position="298"/>
    </location>
</feature>
<keyword evidence="5" id="KW-0862">Zinc</keyword>
<evidence type="ECO:0000256" key="1">
    <source>
        <dbReference type="ARBA" id="ARBA00004141"/>
    </source>
</evidence>
<feature type="domain" description="Cation efflux protein transmembrane" evidence="11">
    <location>
        <begin position="75"/>
        <end position="306"/>
    </location>
</feature>
<keyword evidence="3" id="KW-0813">Transport</keyword>
<keyword evidence="4 10" id="KW-0812">Transmembrane</keyword>
<comment type="subcellular location">
    <subcellularLocation>
        <location evidence="1">Membrane</location>
        <topology evidence="1">Multi-pass membrane protein</topology>
    </subcellularLocation>
</comment>
<evidence type="ECO:0000256" key="8">
    <source>
        <dbReference type="ARBA" id="ARBA00023136"/>
    </source>
</evidence>
<feature type="domain" description="Cation efflux protein cytoplasmic" evidence="12">
    <location>
        <begin position="310"/>
        <end position="382"/>
    </location>
</feature>
<dbReference type="InterPro" id="IPR027470">
    <property type="entry name" value="Cation_efflux_CTD"/>
</dbReference>
<dbReference type="EMBL" id="JI170890">
    <property type="protein sequence ID" value="ADY44839.1"/>
    <property type="molecule type" value="mRNA"/>
</dbReference>
<name>F1L3Y5_ASCSU</name>
<comment type="similarity">
    <text evidence="2">Belongs to the cation diffusion facilitator (CDF) transporter (TC 2.A.4) family. SLC30A subfamily.</text>
</comment>
<feature type="region of interest" description="Disordered" evidence="9">
    <location>
        <begin position="1"/>
        <end position="28"/>
    </location>
</feature>
<keyword evidence="5" id="KW-0864">Zinc transport</keyword>
<keyword evidence="8 10" id="KW-0472">Membrane</keyword>
<dbReference type="Pfam" id="PF16916">
    <property type="entry name" value="ZT_dimer"/>
    <property type="match status" value="1"/>
</dbReference>
<dbReference type="PANTHER" id="PTHR11562">
    <property type="entry name" value="CATION EFFLUX PROTEIN/ ZINC TRANSPORTER"/>
    <property type="match status" value="1"/>
</dbReference>
<dbReference type="InterPro" id="IPR058533">
    <property type="entry name" value="Cation_efflux_TM"/>
</dbReference>
<sequence length="417" mass="45978">MTVPKALGNFNPPTITTNDKPQKILPRDRSESMQSVMTSLNSIQSLKDDLPLYYCDKDLFNRAPNTTSRAERSLYLATVLTIFFIIAEVLGGYLANSLAIMTDAGHMLSDLASFVISIIAIKISHMKPTKRLSYGFHRAEVLGALTSVLLIWILTGVLVYLAIVRIVHNDFEVDADLMLITAGTGVIFNIIMGAVLHLGKTEHSHFQQSFTNDVEQGVKDSTTSLPPIHDGNNNQSVHKHKANINVRAAFVHVLGDLVQSIGVLMAAVIVKSTHWRLADPICTFFFSVLVLITTATVLRDAVLVLMEAAPRHVDIDTLHADLCSIEGVRDVHSLRVWSLTMDKTAISVHLDTEKDCDSNHVVHEANERLRIRHGIKYITVQVQCVCSRSVSQYTLLSLPASNVDKPAADNVNEQTGL</sequence>
<evidence type="ECO:0000256" key="2">
    <source>
        <dbReference type="ARBA" id="ARBA00008873"/>
    </source>
</evidence>
<organism evidence="13">
    <name type="scientific">Ascaris suum</name>
    <name type="common">Pig roundworm</name>
    <name type="synonym">Ascaris lumbricoides</name>
    <dbReference type="NCBI Taxonomy" id="6253"/>
    <lineage>
        <taxon>Eukaryota</taxon>
        <taxon>Metazoa</taxon>
        <taxon>Ecdysozoa</taxon>
        <taxon>Nematoda</taxon>
        <taxon>Chromadorea</taxon>
        <taxon>Rhabditida</taxon>
        <taxon>Spirurina</taxon>
        <taxon>Ascaridomorpha</taxon>
        <taxon>Ascaridoidea</taxon>
        <taxon>Ascarididae</taxon>
        <taxon>Ascaris</taxon>
    </lineage>
</organism>
<dbReference type="InterPro" id="IPR050681">
    <property type="entry name" value="CDF/SLC30A"/>
</dbReference>
<evidence type="ECO:0000256" key="9">
    <source>
        <dbReference type="SAM" id="MobiDB-lite"/>
    </source>
</evidence>
<evidence type="ECO:0000256" key="6">
    <source>
        <dbReference type="ARBA" id="ARBA00022989"/>
    </source>
</evidence>
<evidence type="ECO:0000313" key="13">
    <source>
        <dbReference type="EMBL" id="ADY44839.1"/>
    </source>
</evidence>
<dbReference type="GO" id="GO:0010043">
    <property type="term" value="P:response to zinc ion"/>
    <property type="evidence" value="ECO:0007669"/>
    <property type="project" value="TreeGrafter"/>
</dbReference>
<protein>
    <submittedName>
        <fullName evidence="13">Zinc transporter 2</fullName>
    </submittedName>
</protein>
<dbReference type="GO" id="GO:0005886">
    <property type="term" value="C:plasma membrane"/>
    <property type="evidence" value="ECO:0007669"/>
    <property type="project" value="TreeGrafter"/>
</dbReference>
<keyword evidence="7" id="KW-0406">Ion transport</keyword>
<evidence type="ECO:0000256" key="5">
    <source>
        <dbReference type="ARBA" id="ARBA00022906"/>
    </source>
</evidence>
<reference evidence="13" key="1">
    <citation type="journal article" date="2011" name="Genome Res.">
        <title>Deep small RNA sequencing from the nematode Ascaris reveals conservation, functional diversification, and novel developmental profiles.</title>
        <authorList>
            <person name="Wang J."/>
            <person name="Czech B."/>
            <person name="Crunk A."/>
            <person name="Wallace A."/>
            <person name="Mitreva M."/>
            <person name="Hannon G.J."/>
            <person name="Davis R.E."/>
        </authorList>
    </citation>
    <scope>NUCLEOTIDE SEQUENCE</scope>
</reference>
<evidence type="ECO:0000259" key="12">
    <source>
        <dbReference type="Pfam" id="PF16916"/>
    </source>
</evidence>
<dbReference type="Gene3D" id="1.20.1510.10">
    <property type="entry name" value="Cation efflux protein transmembrane domain"/>
    <property type="match status" value="1"/>
</dbReference>
<evidence type="ECO:0000256" key="7">
    <source>
        <dbReference type="ARBA" id="ARBA00023065"/>
    </source>
</evidence>
<feature type="transmembrane region" description="Helical" evidence="10">
    <location>
        <begin position="249"/>
        <end position="271"/>
    </location>
</feature>
<accession>F1L3Y5</accession>
<feature type="transmembrane region" description="Helical" evidence="10">
    <location>
        <begin position="74"/>
        <end position="94"/>
    </location>
</feature>
<dbReference type="PANTHER" id="PTHR11562:SF84">
    <property type="entry name" value="LD05335P"/>
    <property type="match status" value="1"/>
</dbReference>
<dbReference type="SUPFAM" id="SSF161111">
    <property type="entry name" value="Cation efflux protein transmembrane domain-like"/>
    <property type="match status" value="1"/>
</dbReference>
<evidence type="ECO:0000256" key="10">
    <source>
        <dbReference type="SAM" id="Phobius"/>
    </source>
</evidence>